<dbReference type="Proteomes" id="UP000275331">
    <property type="component" value="Unassembled WGS sequence"/>
</dbReference>
<dbReference type="AlphaFoldDB" id="A0A3R9LK91"/>
<dbReference type="Pfam" id="PF00419">
    <property type="entry name" value="Fimbrial"/>
    <property type="match status" value="1"/>
</dbReference>
<organism evidence="7 8">
    <name type="scientific">Atlantibacter subterraneus</name>
    <dbReference type="NCBI Taxonomy" id="255519"/>
    <lineage>
        <taxon>Bacteria</taxon>
        <taxon>Pseudomonadati</taxon>
        <taxon>Pseudomonadota</taxon>
        <taxon>Gammaproteobacteria</taxon>
        <taxon>Enterobacterales</taxon>
        <taxon>Enterobacteriaceae</taxon>
        <taxon>Atlantibacter</taxon>
    </lineage>
</organism>
<name>A0A3R9LK91_9ENTR</name>
<feature type="chain" id="PRO_5018748675" evidence="5">
    <location>
        <begin position="20"/>
        <end position="338"/>
    </location>
</feature>
<comment type="subcellular location">
    <subcellularLocation>
        <location evidence="1">Fimbrium</location>
    </subcellularLocation>
</comment>
<dbReference type="InterPro" id="IPR000259">
    <property type="entry name" value="Adhesion_dom_fimbrial"/>
</dbReference>
<evidence type="ECO:0000256" key="1">
    <source>
        <dbReference type="ARBA" id="ARBA00004561"/>
    </source>
</evidence>
<gene>
    <name evidence="7" type="ORF">EGT71_17095</name>
</gene>
<keyword evidence="3 5" id="KW-0732">Signal</keyword>
<accession>A0A3R9LK91</accession>
<dbReference type="Gene3D" id="2.60.40.1090">
    <property type="entry name" value="Fimbrial-type adhesion domain"/>
    <property type="match status" value="1"/>
</dbReference>
<dbReference type="InterPro" id="IPR008966">
    <property type="entry name" value="Adhesion_dom_sf"/>
</dbReference>
<dbReference type="EMBL" id="RHXB01000012">
    <property type="protein sequence ID" value="RSE23857.1"/>
    <property type="molecule type" value="Genomic_DNA"/>
</dbReference>
<evidence type="ECO:0000313" key="8">
    <source>
        <dbReference type="Proteomes" id="UP000275331"/>
    </source>
</evidence>
<evidence type="ECO:0000256" key="5">
    <source>
        <dbReference type="SAM" id="SignalP"/>
    </source>
</evidence>
<dbReference type="PANTHER" id="PTHR33420:SF31">
    <property type="entry name" value="TYPE 1 FIMBRIN D-MANNOSE SPECIFIC ADHESIN"/>
    <property type="match status" value="1"/>
</dbReference>
<sequence length="338" mass="35972">MAKLFVLFVMSMWCALSWAGPCAPASGSPYIYHYDYGTKTITNPDENKAGTFYPDAYTWNLGGDYPVTCSCSASYTSTYFTTTTTLPMGHYGNGLQFFKVNDYLEVATEVYIAGTLHIYKPTPLTAFSNQQNWSPACNTPINYSTGSSGKLSLYLTKSFIGSTSFSATVFSIYGTTTPNDPIGPVALSVVSISGNVVVPQNCVINAGQTVVVDFGTLLSADFKTAGQKPNGFTDKSFNVPIKCTNIGASVNLKLTIQATPTPQYTQAIASDNPDVGIEVTNSQGTVLTPNDINSIIPFITDSSGNAEVTLKAYPISTTGKAPAEGVFTALATLRIDFA</sequence>
<dbReference type="InterPro" id="IPR050263">
    <property type="entry name" value="Bact_Fimbrial_Adh_Pro"/>
</dbReference>
<protein>
    <submittedName>
        <fullName evidence="7">Fimbrial protein</fullName>
    </submittedName>
</protein>
<dbReference type="PANTHER" id="PTHR33420">
    <property type="entry name" value="FIMBRIAL SUBUNIT ELFA-RELATED"/>
    <property type="match status" value="1"/>
</dbReference>
<dbReference type="GO" id="GO:0009289">
    <property type="term" value="C:pilus"/>
    <property type="evidence" value="ECO:0007669"/>
    <property type="project" value="UniProtKB-SubCell"/>
</dbReference>
<dbReference type="OrthoDB" id="8582771at2"/>
<proteinExistence type="inferred from homology"/>
<evidence type="ECO:0000259" key="6">
    <source>
        <dbReference type="Pfam" id="PF00419"/>
    </source>
</evidence>
<reference evidence="7 8" key="1">
    <citation type="submission" date="2018-10" db="EMBL/GenBank/DDBJ databases">
        <title>Transmission dynamics of multidrug resistant bacteria on intensive care unit surfaces.</title>
        <authorList>
            <person name="D'Souza A.W."/>
            <person name="Potter R.F."/>
            <person name="Wallace M."/>
            <person name="Shupe A."/>
            <person name="Patel S."/>
            <person name="Sun S."/>
            <person name="Gul D."/>
            <person name="Kwon J.H."/>
            <person name="Andleeb S."/>
            <person name="Burnham C.-A.D."/>
            <person name="Dantas G."/>
        </authorList>
    </citation>
    <scope>NUCLEOTIDE SEQUENCE [LARGE SCALE GENOMIC DNA]</scope>
    <source>
        <strain evidence="7 8">AS_373</strain>
    </source>
</reference>
<evidence type="ECO:0000256" key="2">
    <source>
        <dbReference type="ARBA" id="ARBA00006671"/>
    </source>
</evidence>
<keyword evidence="4" id="KW-0281">Fimbrium</keyword>
<dbReference type="RefSeq" id="WP_125294424.1">
    <property type="nucleotide sequence ID" value="NZ_JAPTZM010000001.1"/>
</dbReference>
<dbReference type="SUPFAM" id="SSF49401">
    <property type="entry name" value="Bacterial adhesins"/>
    <property type="match status" value="1"/>
</dbReference>
<dbReference type="InterPro" id="IPR036937">
    <property type="entry name" value="Adhesion_dom_fimbrial_sf"/>
</dbReference>
<feature type="domain" description="Fimbrial-type adhesion" evidence="6">
    <location>
        <begin position="191"/>
        <end position="337"/>
    </location>
</feature>
<comment type="similarity">
    <text evidence="2">Belongs to the fimbrial protein family.</text>
</comment>
<evidence type="ECO:0000256" key="4">
    <source>
        <dbReference type="ARBA" id="ARBA00023263"/>
    </source>
</evidence>
<evidence type="ECO:0000256" key="3">
    <source>
        <dbReference type="ARBA" id="ARBA00022729"/>
    </source>
</evidence>
<dbReference type="GO" id="GO:0043709">
    <property type="term" value="P:cell adhesion involved in single-species biofilm formation"/>
    <property type="evidence" value="ECO:0007669"/>
    <property type="project" value="TreeGrafter"/>
</dbReference>
<evidence type="ECO:0000313" key="7">
    <source>
        <dbReference type="EMBL" id="RSE23857.1"/>
    </source>
</evidence>
<feature type="signal peptide" evidence="5">
    <location>
        <begin position="1"/>
        <end position="19"/>
    </location>
</feature>
<comment type="caution">
    <text evidence="7">The sequence shown here is derived from an EMBL/GenBank/DDBJ whole genome shotgun (WGS) entry which is preliminary data.</text>
</comment>